<proteinExistence type="inferred from homology"/>
<comment type="catalytic activity">
    <reaction evidence="1">
        <text>a 1,2-diacyl-sn-glycero-3-phosphocholine + H2O = a 2-acyl-sn-glycero-3-phosphocholine + a fatty acid + H(+)</text>
        <dbReference type="Rhea" id="RHEA:18689"/>
        <dbReference type="ChEBI" id="CHEBI:15377"/>
        <dbReference type="ChEBI" id="CHEBI:15378"/>
        <dbReference type="ChEBI" id="CHEBI:28868"/>
        <dbReference type="ChEBI" id="CHEBI:57643"/>
        <dbReference type="ChEBI" id="CHEBI:57875"/>
        <dbReference type="EC" id="3.1.1.32"/>
    </reaction>
</comment>
<evidence type="ECO:0000256" key="3">
    <source>
        <dbReference type="ARBA" id="ARBA00004571"/>
    </source>
</evidence>
<feature type="binding site" description="in dimeric form" evidence="20">
    <location>
        <position position="141"/>
    </location>
    <ligand>
        <name>Ca(2+)</name>
        <dbReference type="ChEBI" id="CHEBI:29108"/>
        <label>1</label>
    </ligand>
</feature>
<keyword evidence="8" id="KW-1134">Transmembrane beta strand</keyword>
<keyword evidence="11" id="KW-0732">Signal</keyword>
<keyword evidence="13 20" id="KW-0106">Calcium</keyword>
<organism evidence="22 23">
    <name type="scientific">Capnocytophaga canimorsus</name>
    <dbReference type="NCBI Taxonomy" id="28188"/>
    <lineage>
        <taxon>Bacteria</taxon>
        <taxon>Pseudomonadati</taxon>
        <taxon>Bacteroidota</taxon>
        <taxon>Flavobacteriia</taxon>
        <taxon>Flavobacteriales</taxon>
        <taxon>Flavobacteriaceae</taxon>
        <taxon>Capnocytophaga</taxon>
    </lineage>
</organism>
<dbReference type="PRINTS" id="PR01486">
    <property type="entry name" value="PHPHLIPASEA1"/>
</dbReference>
<reference evidence="21" key="2">
    <citation type="journal article" date="2017" name="Genome Announc.">
        <title>Twelve Complete Reference Genomes of Clinical Isolates in the Capnocytophaga Genus.</title>
        <authorList>
            <person name="Villarma A."/>
            <person name="Gulvik C.A."/>
            <person name="Rowe L.A."/>
            <person name="Sheth M."/>
            <person name="Juieng P."/>
            <person name="Nicholson A.C."/>
            <person name="Loparev V.N."/>
            <person name="McQuiston J.R."/>
        </authorList>
    </citation>
    <scope>NUCLEOTIDE SEQUENCE</scope>
    <source>
        <strain evidence="21">H5594</strain>
    </source>
</reference>
<evidence type="ECO:0000256" key="5">
    <source>
        <dbReference type="ARBA" id="ARBA00011702"/>
    </source>
</evidence>
<dbReference type="Proteomes" id="UP000044026">
    <property type="component" value="Unassembled WGS sequence"/>
</dbReference>
<evidence type="ECO:0000256" key="2">
    <source>
        <dbReference type="ARBA" id="ARBA00001604"/>
    </source>
</evidence>
<dbReference type="PANTHER" id="PTHR40457">
    <property type="entry name" value="PHOSPHOLIPASE A1"/>
    <property type="match status" value="1"/>
</dbReference>
<keyword evidence="14" id="KW-0442">Lipid degradation</keyword>
<evidence type="ECO:0000256" key="6">
    <source>
        <dbReference type="ARBA" id="ARBA00013179"/>
    </source>
</evidence>
<keyword evidence="12 22" id="KW-0378">Hydrolase</keyword>
<protein>
    <recommendedName>
        <fullName evidence="18">Phosphatidylcholine 1-acylhydrolase</fullName>
        <ecNumber evidence="6">3.1.1.32</ecNumber>
        <ecNumber evidence="7">3.1.1.4</ecNumber>
    </recommendedName>
</protein>
<evidence type="ECO:0000256" key="8">
    <source>
        <dbReference type="ARBA" id="ARBA00022452"/>
    </source>
</evidence>
<comment type="similarity">
    <text evidence="4">Belongs to the phospholipase A1 family.</text>
</comment>
<keyword evidence="17" id="KW-0998">Cell outer membrane</keyword>
<comment type="cofactor">
    <cofactor evidence="20">
        <name>Ca(2+)</name>
        <dbReference type="ChEBI" id="CHEBI:29108"/>
    </cofactor>
    <text evidence="20">Binds 1 Ca(2+) ion per monomer.</text>
</comment>
<dbReference type="RefSeq" id="WP_042002076.1">
    <property type="nucleotide sequence ID" value="NZ_BOQJ01000024.1"/>
</dbReference>
<evidence type="ECO:0000256" key="20">
    <source>
        <dbReference type="PIRSR" id="PIRSR603187-2"/>
    </source>
</evidence>
<comment type="subcellular location">
    <subcellularLocation>
        <location evidence="3">Cell outer membrane</location>
        <topology evidence="3">Multi-pass membrane protein</topology>
    </subcellularLocation>
</comment>
<evidence type="ECO:0000313" key="23">
    <source>
        <dbReference type="Proteomes" id="UP000044026"/>
    </source>
</evidence>
<evidence type="ECO:0000256" key="14">
    <source>
        <dbReference type="ARBA" id="ARBA00022963"/>
    </source>
</evidence>
<evidence type="ECO:0000313" key="22">
    <source>
        <dbReference type="EMBL" id="CEN41161.1"/>
    </source>
</evidence>
<keyword evidence="10 20" id="KW-0479">Metal-binding</keyword>
<dbReference type="GO" id="GO:0046872">
    <property type="term" value="F:metal ion binding"/>
    <property type="evidence" value="ECO:0007669"/>
    <property type="project" value="UniProtKB-KW"/>
</dbReference>
<keyword evidence="9" id="KW-0812">Transmembrane</keyword>
<evidence type="ECO:0000256" key="11">
    <source>
        <dbReference type="ARBA" id="ARBA00022729"/>
    </source>
</evidence>
<dbReference type="GO" id="GO:0009279">
    <property type="term" value="C:cell outer membrane"/>
    <property type="evidence" value="ECO:0007669"/>
    <property type="project" value="UniProtKB-SubCell"/>
</dbReference>
<evidence type="ECO:0000256" key="1">
    <source>
        <dbReference type="ARBA" id="ARBA00000111"/>
    </source>
</evidence>
<dbReference type="EMBL" id="CP022388">
    <property type="protein sequence ID" value="ATA91485.1"/>
    <property type="molecule type" value="Genomic_DNA"/>
</dbReference>
<feature type="binding site" description="in dimeric form" evidence="20">
    <location>
        <position position="187"/>
    </location>
    <ligand>
        <name>Ca(2+)</name>
        <dbReference type="ChEBI" id="CHEBI:29108"/>
        <label>1</label>
    </ligand>
</feature>
<evidence type="ECO:0000256" key="4">
    <source>
        <dbReference type="ARBA" id="ARBA00010525"/>
    </source>
</evidence>
<evidence type="ECO:0000313" key="24">
    <source>
        <dbReference type="Proteomes" id="UP000243136"/>
    </source>
</evidence>
<dbReference type="AlphaFoldDB" id="A0A0B7HN38"/>
<dbReference type="Gene3D" id="2.40.230.10">
    <property type="entry name" value="Phospholipase A1"/>
    <property type="match status" value="1"/>
</dbReference>
<evidence type="ECO:0000256" key="9">
    <source>
        <dbReference type="ARBA" id="ARBA00022692"/>
    </source>
</evidence>
<feature type="active site" description="Proton acceptor" evidence="19">
    <location>
        <position position="177"/>
    </location>
</feature>
<feature type="active site" description="Nucleophile" evidence="19">
    <location>
        <position position="179"/>
    </location>
</feature>
<reference evidence="22 23" key="1">
    <citation type="submission" date="2015-01" db="EMBL/GenBank/DDBJ databases">
        <authorList>
            <person name="Xiang T."/>
            <person name="Song Y."/>
            <person name="Huang L."/>
            <person name="Wang B."/>
            <person name="Wu P."/>
        </authorList>
    </citation>
    <scope>NUCLEOTIDE SEQUENCE [LARGE SCALE GENOMIC DNA]</scope>
    <source>
        <strain evidence="22 23">Cc12</strain>
    </source>
</reference>
<dbReference type="Proteomes" id="UP000243136">
    <property type="component" value="Chromosome"/>
</dbReference>
<evidence type="ECO:0000256" key="17">
    <source>
        <dbReference type="ARBA" id="ARBA00023237"/>
    </source>
</evidence>
<dbReference type="EC" id="3.1.1.4" evidence="7"/>
<dbReference type="GeneID" id="69580283"/>
<evidence type="ECO:0000256" key="7">
    <source>
        <dbReference type="ARBA" id="ARBA00013278"/>
    </source>
</evidence>
<dbReference type="EMBL" id="CDOE01000079">
    <property type="protein sequence ID" value="CEN41161.1"/>
    <property type="molecule type" value="Genomic_DNA"/>
</dbReference>
<dbReference type="InterPro" id="IPR003187">
    <property type="entry name" value="PLipase_A1"/>
</dbReference>
<dbReference type="GO" id="GO:0016042">
    <property type="term" value="P:lipid catabolic process"/>
    <property type="evidence" value="ECO:0007669"/>
    <property type="project" value="UniProtKB-KW"/>
</dbReference>
<keyword evidence="16" id="KW-0472">Membrane</keyword>
<dbReference type="GO" id="GO:0008970">
    <property type="term" value="F:phospholipase A1 activity"/>
    <property type="evidence" value="ECO:0007669"/>
    <property type="project" value="UniProtKB-EC"/>
</dbReference>
<gene>
    <name evidence="22" type="ORF">CCAN12_800089</name>
    <name evidence="21" type="ORF">CGC56_04460</name>
</gene>
<dbReference type="EC" id="3.1.1.32" evidence="6"/>
<dbReference type="GO" id="GO:0004623">
    <property type="term" value="F:phospholipase A2 activity"/>
    <property type="evidence" value="ECO:0007669"/>
    <property type="project" value="UniProtKB-EC"/>
</dbReference>
<evidence type="ECO:0000313" key="21">
    <source>
        <dbReference type="EMBL" id="ATA91485.1"/>
    </source>
</evidence>
<evidence type="ECO:0000256" key="13">
    <source>
        <dbReference type="ARBA" id="ARBA00022837"/>
    </source>
</evidence>
<evidence type="ECO:0000256" key="10">
    <source>
        <dbReference type="ARBA" id="ARBA00022723"/>
    </source>
</evidence>
<evidence type="ECO:0000256" key="12">
    <source>
        <dbReference type="ARBA" id="ARBA00022801"/>
    </source>
</evidence>
<dbReference type="Pfam" id="PF02253">
    <property type="entry name" value="PLA1"/>
    <property type="match status" value="1"/>
</dbReference>
<evidence type="ECO:0000256" key="15">
    <source>
        <dbReference type="ARBA" id="ARBA00023098"/>
    </source>
</evidence>
<accession>A0A0B7HN38</accession>
<dbReference type="SUPFAM" id="SSF56931">
    <property type="entry name" value="Outer membrane phospholipase A (OMPLA)"/>
    <property type="match status" value="1"/>
</dbReference>
<sequence length="308" mass="36709">MKHKYLLFLLGMFCAYQQVNSQEINKKDSLLPIDKKPAVQLGSSLSQIWELDNYTERGTLKLQIYRPNYILPFRLTDKVNKQPTNFNPSRGIPPYKDYQRMETKFQISLKSKIIQDAFWDCDIWVGFTQKSYWQVYNEELSRPFRELNYEPEIMFVAPLNFSIGDFKWRMINLSLNHQSNGKEQTLSRSWNRIILTTAHEWRNFIFITHYWWRFTEDNKEDDNPEITKYVGRAEFNTIYSYKKHLFNLSIRNNLSFTKNRGYAEFSYIFPIKGDLKAMFQASHGFGDSLIEYNHKQTTIGLGVVLMEL</sequence>
<comment type="subunit">
    <text evidence="5">Homodimer; dimerization is reversible, and the dimeric form is the active one.</text>
</comment>
<dbReference type="InterPro" id="IPR036541">
    <property type="entry name" value="PLipase_A1_sf"/>
</dbReference>
<feature type="binding site" description="in dimeric form" evidence="20">
    <location>
        <position position="222"/>
    </location>
    <ligand>
        <name>Ca(2+)</name>
        <dbReference type="ChEBI" id="CHEBI:29108"/>
        <label>1</label>
    </ligand>
</feature>
<dbReference type="PANTHER" id="PTHR40457:SF1">
    <property type="entry name" value="PHOSPHOLIPASE A1"/>
    <property type="match status" value="1"/>
</dbReference>
<reference evidence="24" key="3">
    <citation type="submission" date="2017-06" db="EMBL/GenBank/DDBJ databases">
        <title>Capnocytophaga spp. assemblies.</title>
        <authorList>
            <person name="Gulvik C.A."/>
        </authorList>
    </citation>
    <scope>NUCLEOTIDE SEQUENCE [LARGE SCALE GENOMIC DNA]</scope>
    <source>
        <strain evidence="24">H5594</strain>
    </source>
</reference>
<name>A0A0B7HN38_9FLAO</name>
<keyword evidence="15" id="KW-0443">Lipid metabolism</keyword>
<evidence type="ECO:0000256" key="19">
    <source>
        <dbReference type="PIRSR" id="PIRSR603187-1"/>
    </source>
</evidence>
<evidence type="ECO:0000256" key="18">
    <source>
        <dbReference type="ARBA" id="ARBA00032375"/>
    </source>
</evidence>
<comment type="catalytic activity">
    <reaction evidence="2">
        <text>a 1,2-diacyl-sn-glycero-3-phosphocholine + H2O = a 1-acyl-sn-glycero-3-phosphocholine + a fatty acid + H(+)</text>
        <dbReference type="Rhea" id="RHEA:15801"/>
        <dbReference type="ChEBI" id="CHEBI:15377"/>
        <dbReference type="ChEBI" id="CHEBI:15378"/>
        <dbReference type="ChEBI" id="CHEBI:28868"/>
        <dbReference type="ChEBI" id="CHEBI:57643"/>
        <dbReference type="ChEBI" id="CHEBI:58168"/>
        <dbReference type="EC" id="3.1.1.4"/>
    </reaction>
</comment>
<evidence type="ECO:0000256" key="16">
    <source>
        <dbReference type="ARBA" id="ARBA00023136"/>
    </source>
</evidence>